<accession>A0A835YKR8</accession>
<evidence type="ECO:0000313" key="3">
    <source>
        <dbReference type="Proteomes" id="UP000664859"/>
    </source>
</evidence>
<comment type="caution">
    <text evidence="2">The sequence shown here is derived from an EMBL/GenBank/DDBJ whole genome shotgun (WGS) entry which is preliminary data.</text>
</comment>
<evidence type="ECO:0000256" key="1">
    <source>
        <dbReference type="SAM" id="MobiDB-lite"/>
    </source>
</evidence>
<dbReference type="AlphaFoldDB" id="A0A835YKR8"/>
<keyword evidence="3" id="KW-1185">Reference proteome</keyword>
<dbReference type="Proteomes" id="UP000664859">
    <property type="component" value="Unassembled WGS sequence"/>
</dbReference>
<name>A0A835YKR8_9STRA</name>
<reference evidence="2" key="1">
    <citation type="submission" date="2021-02" db="EMBL/GenBank/DDBJ databases">
        <title>First Annotated Genome of the Yellow-green Alga Tribonema minus.</title>
        <authorList>
            <person name="Mahan K.M."/>
        </authorList>
    </citation>
    <scope>NUCLEOTIDE SEQUENCE</scope>
    <source>
        <strain evidence="2">UTEX B ZZ1240</strain>
    </source>
</reference>
<feature type="compositionally biased region" description="Basic residues" evidence="1">
    <location>
        <begin position="73"/>
        <end position="89"/>
    </location>
</feature>
<sequence length="120" mass="12124">MPQDAAFAVQWVRAPNGDLVPISSLGWGTIEDPMLAGADATAAAAAAAASYSQYGGGEVFEPAAQDGGAQQVRSKRGHMRRGQGHRGAKSHAASVDQRCSSAGTSGGSSICGMPGQAPRR</sequence>
<organism evidence="2 3">
    <name type="scientific">Tribonema minus</name>
    <dbReference type="NCBI Taxonomy" id="303371"/>
    <lineage>
        <taxon>Eukaryota</taxon>
        <taxon>Sar</taxon>
        <taxon>Stramenopiles</taxon>
        <taxon>Ochrophyta</taxon>
        <taxon>PX clade</taxon>
        <taxon>Xanthophyceae</taxon>
        <taxon>Tribonematales</taxon>
        <taxon>Tribonemataceae</taxon>
        <taxon>Tribonema</taxon>
    </lineage>
</organism>
<proteinExistence type="predicted"/>
<evidence type="ECO:0000313" key="2">
    <source>
        <dbReference type="EMBL" id="KAG5176466.1"/>
    </source>
</evidence>
<gene>
    <name evidence="2" type="ORF">JKP88DRAFT_274266</name>
</gene>
<feature type="region of interest" description="Disordered" evidence="1">
    <location>
        <begin position="57"/>
        <end position="120"/>
    </location>
</feature>
<dbReference type="EMBL" id="JAFCMP010000536">
    <property type="protein sequence ID" value="KAG5176466.1"/>
    <property type="molecule type" value="Genomic_DNA"/>
</dbReference>
<protein>
    <submittedName>
        <fullName evidence="2">Uncharacterized protein</fullName>
    </submittedName>
</protein>